<protein>
    <recommendedName>
        <fullName evidence="7">2-C-methyl-D-erythritol 4-phosphate cytidylyltransferase</fullName>
        <ecNumber evidence="7">2.7.7.60</ecNumber>
    </recommendedName>
    <alternativeName>
        <fullName evidence="7">4-diphosphocytidyl-2C-methyl-D-erythritol synthase</fullName>
    </alternativeName>
    <alternativeName>
        <fullName evidence="7">MEP cytidylyltransferase</fullName>
        <shortName evidence="7">MCT</shortName>
    </alternativeName>
</protein>
<dbReference type="InterPro" id="IPR001228">
    <property type="entry name" value="IspD"/>
</dbReference>
<dbReference type="InterPro" id="IPR018294">
    <property type="entry name" value="ISPD_synthase_CS"/>
</dbReference>
<feature type="site" description="Transition state stabilizer" evidence="7">
    <location>
        <position position="23"/>
    </location>
</feature>
<dbReference type="PANTHER" id="PTHR32125:SF4">
    <property type="entry name" value="2-C-METHYL-D-ERYTHRITOL 4-PHOSPHATE CYTIDYLYLTRANSFERASE, CHLOROPLASTIC"/>
    <property type="match status" value="1"/>
</dbReference>
<dbReference type="Pfam" id="PF01128">
    <property type="entry name" value="IspD"/>
    <property type="match status" value="1"/>
</dbReference>
<dbReference type="Gene3D" id="3.90.550.10">
    <property type="entry name" value="Spore Coat Polysaccharide Biosynthesis Protein SpsA, Chain A"/>
    <property type="match status" value="1"/>
</dbReference>
<organism evidence="8 9">
    <name type="scientific">Sporosarcina psychrophila</name>
    <name type="common">Bacillus psychrophilus</name>
    <dbReference type="NCBI Taxonomy" id="1476"/>
    <lineage>
        <taxon>Bacteria</taxon>
        <taxon>Bacillati</taxon>
        <taxon>Bacillota</taxon>
        <taxon>Bacilli</taxon>
        <taxon>Bacillales</taxon>
        <taxon>Caryophanaceae</taxon>
        <taxon>Sporosarcina</taxon>
    </lineage>
</organism>
<evidence type="ECO:0000256" key="5">
    <source>
        <dbReference type="ARBA" id="ARBA00022695"/>
    </source>
</evidence>
<comment type="catalytic activity">
    <reaction evidence="1 7">
        <text>2-C-methyl-D-erythritol 4-phosphate + CTP + H(+) = 4-CDP-2-C-methyl-D-erythritol + diphosphate</text>
        <dbReference type="Rhea" id="RHEA:13429"/>
        <dbReference type="ChEBI" id="CHEBI:15378"/>
        <dbReference type="ChEBI" id="CHEBI:33019"/>
        <dbReference type="ChEBI" id="CHEBI:37563"/>
        <dbReference type="ChEBI" id="CHEBI:57823"/>
        <dbReference type="ChEBI" id="CHEBI:58262"/>
        <dbReference type="EC" id="2.7.7.60"/>
    </reaction>
</comment>
<keyword evidence="5 7" id="KW-0548">Nucleotidyltransferase</keyword>
<keyword evidence="9" id="KW-1185">Reference proteome</keyword>
<evidence type="ECO:0000256" key="1">
    <source>
        <dbReference type="ARBA" id="ARBA00001282"/>
    </source>
</evidence>
<comment type="function">
    <text evidence="7">Catalyzes the formation of 4-diphosphocytidyl-2-C-methyl-D-erythritol from CTP and 2-C-methyl-D-erythritol 4-phosphate (MEP).</text>
</comment>
<keyword evidence="6 7" id="KW-0414">Isoprene biosynthesis</keyword>
<comment type="similarity">
    <text evidence="3 7">Belongs to the IspD/TarI cytidylyltransferase family. IspD subfamily.</text>
</comment>
<keyword evidence="4 7" id="KW-0808">Transferase</keyword>
<evidence type="ECO:0000313" key="8">
    <source>
        <dbReference type="EMBL" id="MET3657443.1"/>
    </source>
</evidence>
<feature type="site" description="Transition state stabilizer" evidence="7">
    <location>
        <position position="30"/>
    </location>
</feature>
<dbReference type="SUPFAM" id="SSF53448">
    <property type="entry name" value="Nucleotide-diphospho-sugar transferases"/>
    <property type="match status" value="1"/>
</dbReference>
<feature type="site" description="Positions MEP for the nucleophilic attack" evidence="7">
    <location>
        <position position="216"/>
    </location>
</feature>
<dbReference type="EMBL" id="JBEPME010000003">
    <property type="protein sequence ID" value="MET3657443.1"/>
    <property type="molecule type" value="Genomic_DNA"/>
</dbReference>
<dbReference type="Proteomes" id="UP001549104">
    <property type="component" value="Unassembled WGS sequence"/>
</dbReference>
<evidence type="ECO:0000256" key="2">
    <source>
        <dbReference type="ARBA" id="ARBA00004787"/>
    </source>
</evidence>
<dbReference type="GO" id="GO:0050518">
    <property type="term" value="F:2-C-methyl-D-erythritol 4-phosphate cytidylyltransferase activity"/>
    <property type="evidence" value="ECO:0007669"/>
    <property type="project" value="UniProtKB-EC"/>
</dbReference>
<comment type="caution">
    <text evidence="8">The sequence shown here is derived from an EMBL/GenBank/DDBJ whole genome shotgun (WGS) entry which is preliminary data.</text>
</comment>
<evidence type="ECO:0000256" key="4">
    <source>
        <dbReference type="ARBA" id="ARBA00022679"/>
    </source>
</evidence>
<proteinExistence type="inferred from homology"/>
<dbReference type="InterPro" id="IPR050088">
    <property type="entry name" value="IspD/TarI_cytidylyltransf_bact"/>
</dbReference>
<dbReference type="CDD" id="cd02516">
    <property type="entry name" value="CDP-ME_synthetase"/>
    <property type="match status" value="1"/>
</dbReference>
<gene>
    <name evidence="7" type="primary">ispD</name>
    <name evidence="8" type="ORF">ABIC55_002530</name>
</gene>
<comment type="pathway">
    <text evidence="2 7">Isoprenoid biosynthesis; isopentenyl diphosphate biosynthesis via DXP pathway; isopentenyl diphosphate from 1-deoxy-D-xylulose 5-phosphate: step 2/6.</text>
</comment>
<reference evidence="8 9" key="1">
    <citation type="submission" date="2024-06" db="EMBL/GenBank/DDBJ databases">
        <title>Sorghum-associated microbial communities from plants grown in Nebraska, USA.</title>
        <authorList>
            <person name="Schachtman D."/>
        </authorList>
    </citation>
    <scope>NUCLEOTIDE SEQUENCE [LARGE SCALE GENOMIC DNA]</scope>
    <source>
        <strain evidence="8 9">1288</strain>
    </source>
</reference>
<evidence type="ECO:0000256" key="3">
    <source>
        <dbReference type="ARBA" id="ARBA00009789"/>
    </source>
</evidence>
<accession>A0ABV2KBP7</accession>
<dbReference type="PANTHER" id="PTHR32125">
    <property type="entry name" value="2-C-METHYL-D-ERYTHRITOL 4-PHOSPHATE CYTIDYLYLTRANSFERASE, CHLOROPLASTIC"/>
    <property type="match status" value="1"/>
</dbReference>
<name>A0ABV2KBP7_SPOPS</name>
<evidence type="ECO:0000256" key="7">
    <source>
        <dbReference type="HAMAP-Rule" id="MF_00108"/>
    </source>
</evidence>
<feature type="site" description="Positions MEP for the nucleophilic attack" evidence="7">
    <location>
        <position position="160"/>
    </location>
</feature>
<dbReference type="EC" id="2.7.7.60" evidence="7"/>
<dbReference type="PROSITE" id="PS01295">
    <property type="entry name" value="ISPD"/>
    <property type="match status" value="1"/>
</dbReference>
<dbReference type="HAMAP" id="MF_00108">
    <property type="entry name" value="IspD"/>
    <property type="match status" value="1"/>
</dbReference>
<evidence type="ECO:0000313" key="9">
    <source>
        <dbReference type="Proteomes" id="UP001549104"/>
    </source>
</evidence>
<dbReference type="InterPro" id="IPR034683">
    <property type="entry name" value="IspD/TarI"/>
</dbReference>
<dbReference type="InterPro" id="IPR029044">
    <property type="entry name" value="Nucleotide-diphossugar_trans"/>
</dbReference>
<dbReference type="NCBIfam" id="TIGR00453">
    <property type="entry name" value="ispD"/>
    <property type="match status" value="1"/>
</dbReference>
<evidence type="ECO:0000256" key="6">
    <source>
        <dbReference type="ARBA" id="ARBA00023229"/>
    </source>
</evidence>
<sequence>MKRKGREVLNYTVMMPAAGSGQRMGAGYNKLFLKLDDKPILIHTLEVFEEDPACDGVILAVKPDERMQIESMLEQFAITKVVAMVDGGGERQDSVAACMKAHGKGGIVLVHDAARPFIRRTVITELVKVADEHGAAIVGVRAKDTMKYAEDGIVEETVDRGRLWIIQTPQAFRYALLKKASDEAQAQGFLGTDESMLVERFGESVRIVEGTYDNVKMTTQEDLLFGEILLRRKKV</sequence>